<evidence type="ECO:0000313" key="2">
    <source>
        <dbReference type="Proteomes" id="UP001630127"/>
    </source>
</evidence>
<keyword evidence="2" id="KW-1185">Reference proteome</keyword>
<dbReference type="AlphaFoldDB" id="A0ABD3APT7"/>
<gene>
    <name evidence="1" type="ORF">ACH5RR_006727</name>
</gene>
<name>A0ABD3APT7_9GENT</name>
<dbReference type="EMBL" id="JBJUIK010000003">
    <property type="protein sequence ID" value="KAL3533206.1"/>
    <property type="molecule type" value="Genomic_DNA"/>
</dbReference>
<dbReference type="Proteomes" id="UP001630127">
    <property type="component" value="Unassembled WGS sequence"/>
</dbReference>
<protein>
    <submittedName>
        <fullName evidence="1">Uncharacterized protein</fullName>
    </submittedName>
</protein>
<comment type="caution">
    <text evidence="1">The sequence shown here is derived from an EMBL/GenBank/DDBJ whole genome shotgun (WGS) entry which is preliminary data.</text>
</comment>
<sequence length="154" mass="17561">MGVNPCIPIDLLPLLSSARLSVEAETFSKNILDIHDEVQCRIAINNEKYKSHSNLKRKFVEFQEGDEVMVHIHPERNIFNIEDFTSYAEHQIDLGKKVITVSLPPTTRLCEKAYDVLDHQLVSTRGGGYQKYLIHWKGVHVLIIHGLLMQNLGS</sequence>
<proteinExistence type="predicted"/>
<organism evidence="1 2">
    <name type="scientific">Cinchona calisaya</name>
    <dbReference type="NCBI Taxonomy" id="153742"/>
    <lineage>
        <taxon>Eukaryota</taxon>
        <taxon>Viridiplantae</taxon>
        <taxon>Streptophyta</taxon>
        <taxon>Embryophyta</taxon>
        <taxon>Tracheophyta</taxon>
        <taxon>Spermatophyta</taxon>
        <taxon>Magnoliopsida</taxon>
        <taxon>eudicotyledons</taxon>
        <taxon>Gunneridae</taxon>
        <taxon>Pentapetalae</taxon>
        <taxon>asterids</taxon>
        <taxon>lamiids</taxon>
        <taxon>Gentianales</taxon>
        <taxon>Rubiaceae</taxon>
        <taxon>Cinchonoideae</taxon>
        <taxon>Cinchoneae</taxon>
        <taxon>Cinchona</taxon>
    </lineage>
</organism>
<accession>A0ABD3APT7</accession>
<reference evidence="1 2" key="1">
    <citation type="submission" date="2024-11" db="EMBL/GenBank/DDBJ databases">
        <title>A near-complete genome assembly of Cinchona calisaya.</title>
        <authorList>
            <person name="Lian D.C."/>
            <person name="Zhao X.W."/>
            <person name="Wei L."/>
        </authorList>
    </citation>
    <scope>NUCLEOTIDE SEQUENCE [LARGE SCALE GENOMIC DNA]</scope>
    <source>
        <tissue evidence="1">Nenye</tissue>
    </source>
</reference>
<evidence type="ECO:0000313" key="1">
    <source>
        <dbReference type="EMBL" id="KAL3533206.1"/>
    </source>
</evidence>